<dbReference type="GO" id="GO:0032273">
    <property type="term" value="P:positive regulation of protein polymerization"/>
    <property type="evidence" value="ECO:0007669"/>
    <property type="project" value="TreeGrafter"/>
</dbReference>
<dbReference type="InterPro" id="IPR008907">
    <property type="entry name" value="TPP/p25"/>
</dbReference>
<dbReference type="Gene3D" id="1.10.238.10">
    <property type="entry name" value="EF-hand"/>
    <property type="match status" value="1"/>
</dbReference>
<keyword evidence="3" id="KW-1185">Reference proteome</keyword>
<comment type="caution">
    <text evidence="2">The sequence shown here is derived from an EMBL/GenBank/DDBJ whole genome shotgun (WGS) entry which is preliminary data.</text>
</comment>
<evidence type="ECO:0000313" key="3">
    <source>
        <dbReference type="Proteomes" id="UP001489004"/>
    </source>
</evidence>
<sequence>MSQEMQNIFLAFASYGTRQPETQLDGAKFAKFCKETNLIDKKFTAIDVDIIFSKVKVKGARKISFGEFCAALELIAQKKGVSTDELSSKVLAAGGPKTQATKADFVKFHDDKSTYTGVYANGGPTNVDGNKDLKSLCDRSSADVRGISTNYARQH</sequence>
<dbReference type="GO" id="GO:0015631">
    <property type="term" value="F:tubulin binding"/>
    <property type="evidence" value="ECO:0007669"/>
    <property type="project" value="InterPro"/>
</dbReference>
<dbReference type="EMBL" id="JALJOR010000001">
    <property type="protein sequence ID" value="KAK9829714.1"/>
    <property type="molecule type" value="Genomic_DNA"/>
</dbReference>
<protein>
    <recommendedName>
        <fullName evidence="4">P25-alpha family protein</fullName>
    </recommendedName>
</protein>
<comment type="similarity">
    <text evidence="1">Belongs to the TPPP family.</text>
</comment>
<name>A0AAW1R7V9_9CHLO</name>
<proteinExistence type="inferred from homology"/>
<evidence type="ECO:0008006" key="4">
    <source>
        <dbReference type="Google" id="ProtNLM"/>
    </source>
</evidence>
<gene>
    <name evidence="2" type="ORF">WJX72_007506</name>
</gene>
<dbReference type="GO" id="GO:0005874">
    <property type="term" value="C:microtubule"/>
    <property type="evidence" value="ECO:0007669"/>
    <property type="project" value="TreeGrafter"/>
</dbReference>
<reference evidence="2 3" key="1">
    <citation type="journal article" date="2024" name="Nat. Commun.">
        <title>Phylogenomics reveals the evolutionary origins of lichenization in chlorophyte algae.</title>
        <authorList>
            <person name="Puginier C."/>
            <person name="Libourel C."/>
            <person name="Otte J."/>
            <person name="Skaloud P."/>
            <person name="Haon M."/>
            <person name="Grisel S."/>
            <person name="Petersen M."/>
            <person name="Berrin J.G."/>
            <person name="Delaux P.M."/>
            <person name="Dal Grande F."/>
            <person name="Keller J."/>
        </authorList>
    </citation>
    <scope>NUCLEOTIDE SEQUENCE [LARGE SCALE GENOMIC DNA]</scope>
    <source>
        <strain evidence="2 3">SAG 2043</strain>
    </source>
</reference>
<dbReference type="GO" id="GO:0001578">
    <property type="term" value="P:microtubule bundle formation"/>
    <property type="evidence" value="ECO:0007669"/>
    <property type="project" value="TreeGrafter"/>
</dbReference>
<dbReference type="InterPro" id="IPR011992">
    <property type="entry name" value="EF-hand-dom_pair"/>
</dbReference>
<organism evidence="2 3">
    <name type="scientific">[Myrmecia] bisecta</name>
    <dbReference type="NCBI Taxonomy" id="41462"/>
    <lineage>
        <taxon>Eukaryota</taxon>
        <taxon>Viridiplantae</taxon>
        <taxon>Chlorophyta</taxon>
        <taxon>core chlorophytes</taxon>
        <taxon>Trebouxiophyceae</taxon>
        <taxon>Trebouxiales</taxon>
        <taxon>Trebouxiaceae</taxon>
        <taxon>Myrmecia</taxon>
    </lineage>
</organism>
<evidence type="ECO:0000313" key="2">
    <source>
        <dbReference type="EMBL" id="KAK9829714.1"/>
    </source>
</evidence>
<accession>A0AAW1R7V9</accession>
<dbReference type="Proteomes" id="UP001489004">
    <property type="component" value="Unassembled WGS sequence"/>
</dbReference>
<dbReference type="Pfam" id="PF05517">
    <property type="entry name" value="p25-alpha"/>
    <property type="match status" value="1"/>
</dbReference>
<dbReference type="SUPFAM" id="SSF47473">
    <property type="entry name" value="EF-hand"/>
    <property type="match status" value="1"/>
</dbReference>
<evidence type="ECO:0000256" key="1">
    <source>
        <dbReference type="ARBA" id="ARBA00010994"/>
    </source>
</evidence>
<dbReference type="PANTHER" id="PTHR12932:SF9">
    <property type="entry name" value="TUBULIN POLYMERIZATION-PROMOTING PROTEIN HOMOLOG"/>
    <property type="match status" value="1"/>
</dbReference>
<dbReference type="GO" id="GO:0046785">
    <property type="term" value="P:microtubule polymerization"/>
    <property type="evidence" value="ECO:0007669"/>
    <property type="project" value="InterPro"/>
</dbReference>
<dbReference type="PANTHER" id="PTHR12932">
    <property type="entry name" value="P25 ALPHA-RELATED"/>
    <property type="match status" value="1"/>
</dbReference>
<dbReference type="AlphaFoldDB" id="A0AAW1R7V9"/>